<dbReference type="KEGG" id="mpp:MICPUCDRAFT_38431"/>
<accession>C1MK86</accession>
<dbReference type="GO" id="GO:0060294">
    <property type="term" value="P:cilium movement involved in cell motility"/>
    <property type="evidence" value="ECO:0007669"/>
    <property type="project" value="TreeGrafter"/>
</dbReference>
<evidence type="ECO:0000256" key="11">
    <source>
        <dbReference type="SAM" id="MobiDB-lite"/>
    </source>
</evidence>
<dbReference type="GO" id="GO:0005930">
    <property type="term" value="C:axoneme"/>
    <property type="evidence" value="ECO:0007669"/>
    <property type="project" value="TreeGrafter"/>
</dbReference>
<comment type="similarity">
    <text evidence="9">Belongs to the flagellar radial spoke RSP9 family.</text>
</comment>
<evidence type="ECO:0000256" key="3">
    <source>
        <dbReference type="ARBA" id="ARBA00022794"/>
    </source>
</evidence>
<evidence type="ECO:0000256" key="4">
    <source>
        <dbReference type="ARBA" id="ARBA00022846"/>
    </source>
</evidence>
<keyword evidence="7" id="KW-0966">Cell projection</keyword>
<keyword evidence="6" id="KW-0206">Cytoskeleton</keyword>
<dbReference type="AlphaFoldDB" id="C1MK86"/>
<evidence type="ECO:0000256" key="2">
    <source>
        <dbReference type="ARBA" id="ARBA00022490"/>
    </source>
</evidence>
<dbReference type="PANTHER" id="PTHR22069">
    <property type="entry name" value="MITOCHONDRIAL RIBOSOMAL PROTEIN S18"/>
    <property type="match status" value="1"/>
</dbReference>
<comment type="subcellular location">
    <subcellularLocation>
        <location evidence="8">Cell projection</location>
        <location evidence="8">Kinocilium</location>
    </subcellularLocation>
    <subcellularLocation>
        <location evidence="1">Cytoplasm</location>
        <location evidence="1">Cytoskeleton</location>
        <location evidence="1">Flagellum axoneme</location>
    </subcellularLocation>
</comment>
<dbReference type="OrthoDB" id="10258956at2759"/>
<keyword evidence="2" id="KW-0963">Cytoplasm</keyword>
<keyword evidence="5" id="KW-0969">Cilium</keyword>
<protein>
    <recommendedName>
        <fullName evidence="10">Radial spoke head protein 9 homolog</fullName>
    </recommendedName>
</protein>
<keyword evidence="4 12" id="KW-0282">Flagellum</keyword>
<evidence type="ECO:0000256" key="6">
    <source>
        <dbReference type="ARBA" id="ARBA00023212"/>
    </source>
</evidence>
<keyword evidence="3" id="KW-0970">Cilium biogenesis/degradation</keyword>
<evidence type="ECO:0000256" key="10">
    <source>
        <dbReference type="ARBA" id="ARBA00041080"/>
    </source>
</evidence>
<feature type="region of interest" description="Disordered" evidence="11">
    <location>
        <begin position="131"/>
        <end position="166"/>
    </location>
</feature>
<dbReference type="OMA" id="TFYHVPN"/>
<evidence type="ECO:0000256" key="9">
    <source>
        <dbReference type="ARBA" id="ARBA00038319"/>
    </source>
</evidence>
<dbReference type="GeneID" id="9681675"/>
<sequence length="315" mass="34645">MPATMNNNALLTLDALAGCGVVLPAEIRASLDVSLALKASELGVREFFLWGRVRTQSGTDYYVARAENGKRVDHDGVVVANVGAKFYYSQDGMEWLDLVPPEEDVTMEKAAELKCWLTGDPAHVFTVYEEQPIPEPPTPPPEPELAEGEEPPPPPEPEDPPEPLPPLEFAVTELQLLLSMATRIDDECVIAPVGMHITDANGHIVYNPLFHMKYPEQLASYAKTAVGGSKTTLKEARPLYSTPLPMDARLTDTSFISNQEPNGTWGVTYDTFKRLAVVRSFAWPGYFAYYSDVSNTTGGIYFGDGRKNEDVAFTV</sequence>
<gene>
    <name evidence="12" type="primary">RSP7</name>
    <name evidence="12" type="ORF">MICPUCDRAFT_38431</name>
</gene>
<dbReference type="eggNOG" id="ENOG502QR99">
    <property type="taxonomic scope" value="Eukaryota"/>
</dbReference>
<dbReference type="GO" id="GO:0044458">
    <property type="term" value="P:motile cilium assembly"/>
    <property type="evidence" value="ECO:0007669"/>
    <property type="project" value="TreeGrafter"/>
</dbReference>
<dbReference type="EMBL" id="GG663736">
    <property type="protein sequence ID" value="EEH59329.1"/>
    <property type="molecule type" value="Genomic_DNA"/>
</dbReference>
<dbReference type="PANTHER" id="PTHR22069:SF0">
    <property type="entry name" value="RADIAL SPOKE HEAD PROTEIN 9 HOMOLOG"/>
    <property type="match status" value="1"/>
</dbReference>
<evidence type="ECO:0000313" key="13">
    <source>
        <dbReference type="Proteomes" id="UP000001876"/>
    </source>
</evidence>
<name>C1MK86_MICPC</name>
<evidence type="ECO:0000256" key="1">
    <source>
        <dbReference type="ARBA" id="ARBA00004611"/>
    </source>
</evidence>
<feature type="compositionally biased region" description="Acidic residues" evidence="11">
    <location>
        <begin position="144"/>
        <end position="161"/>
    </location>
</feature>
<proteinExistence type="inferred from homology"/>
<evidence type="ECO:0000256" key="7">
    <source>
        <dbReference type="ARBA" id="ARBA00023273"/>
    </source>
</evidence>
<keyword evidence="13" id="KW-1185">Reference proteome</keyword>
<evidence type="ECO:0000313" key="12">
    <source>
        <dbReference type="EMBL" id="EEH59329.1"/>
    </source>
</evidence>
<dbReference type="InterPro" id="IPR055316">
    <property type="entry name" value="RSP9"/>
</dbReference>
<dbReference type="RefSeq" id="XP_003055953.1">
    <property type="nucleotide sequence ID" value="XM_003055907.1"/>
</dbReference>
<evidence type="ECO:0000256" key="8">
    <source>
        <dbReference type="ARBA" id="ARBA00037822"/>
    </source>
</evidence>
<dbReference type="GO" id="GO:0035082">
    <property type="term" value="P:axoneme assembly"/>
    <property type="evidence" value="ECO:0007669"/>
    <property type="project" value="InterPro"/>
</dbReference>
<organism evidence="13">
    <name type="scientific">Micromonas pusilla (strain CCMP1545)</name>
    <name type="common">Picoplanktonic green alga</name>
    <dbReference type="NCBI Taxonomy" id="564608"/>
    <lineage>
        <taxon>Eukaryota</taxon>
        <taxon>Viridiplantae</taxon>
        <taxon>Chlorophyta</taxon>
        <taxon>Mamiellophyceae</taxon>
        <taxon>Mamiellales</taxon>
        <taxon>Mamiellaceae</taxon>
        <taxon>Micromonas</taxon>
    </lineage>
</organism>
<evidence type="ECO:0000256" key="5">
    <source>
        <dbReference type="ARBA" id="ARBA00023069"/>
    </source>
</evidence>
<dbReference type="Proteomes" id="UP000001876">
    <property type="component" value="Unassembled WGS sequence"/>
</dbReference>
<feature type="compositionally biased region" description="Pro residues" evidence="11">
    <location>
        <begin position="133"/>
        <end position="143"/>
    </location>
</feature>
<reference evidence="12 13" key="1">
    <citation type="journal article" date="2009" name="Science">
        <title>Green evolution and dynamic adaptations revealed by genomes of the marine picoeukaryotes Micromonas.</title>
        <authorList>
            <person name="Worden A.Z."/>
            <person name="Lee J.H."/>
            <person name="Mock T."/>
            <person name="Rouze P."/>
            <person name="Simmons M.P."/>
            <person name="Aerts A.L."/>
            <person name="Allen A.E."/>
            <person name="Cuvelier M.L."/>
            <person name="Derelle E."/>
            <person name="Everett M.V."/>
            <person name="Foulon E."/>
            <person name="Grimwood J."/>
            <person name="Gundlach H."/>
            <person name="Henrissat B."/>
            <person name="Napoli C."/>
            <person name="McDonald S.M."/>
            <person name="Parker M.S."/>
            <person name="Rombauts S."/>
            <person name="Salamov A."/>
            <person name="Von Dassow P."/>
            <person name="Badger J.H."/>
            <person name="Coutinho P.M."/>
            <person name="Demir E."/>
            <person name="Dubchak I."/>
            <person name="Gentemann C."/>
            <person name="Eikrem W."/>
            <person name="Gready J.E."/>
            <person name="John U."/>
            <person name="Lanier W."/>
            <person name="Lindquist E.A."/>
            <person name="Lucas S."/>
            <person name="Mayer K.F."/>
            <person name="Moreau H."/>
            <person name="Not F."/>
            <person name="Otillar R."/>
            <person name="Panaud O."/>
            <person name="Pangilinan J."/>
            <person name="Paulsen I."/>
            <person name="Piegu B."/>
            <person name="Poliakov A."/>
            <person name="Robbens S."/>
            <person name="Schmutz J."/>
            <person name="Toulza E."/>
            <person name="Wyss T."/>
            <person name="Zelensky A."/>
            <person name="Zhou K."/>
            <person name="Armbrust E.V."/>
            <person name="Bhattacharya D."/>
            <person name="Goodenough U.W."/>
            <person name="Van de Peer Y."/>
            <person name="Grigoriev I.V."/>
        </authorList>
    </citation>
    <scope>NUCLEOTIDE SEQUENCE [LARGE SCALE GENOMIC DNA]</scope>
    <source>
        <strain evidence="12 13">CCMP1545</strain>
    </source>
</reference>
<dbReference type="STRING" id="564608.C1MK86"/>